<sequence length="675" mass="74006">MLPAELLQLTIDTAVQLTDLQCAIKFRETCRQFDQVVQNSIFRLSKSVLVKRRLSMPLRCRLVDAKMRLGNADELPLCYDINRTADYLVDCGTAVARRQYVHFLTTAAANSLMYWKLLDCLTERQTGPTLEQVRDNALVAAVGVEDLAIVRMLLEQGANPASNTPLFGEPLATAASTGSLAVVHLLLDYWDWEQYPELVGLRLMNAIEVASGGVLAKLLDHRDRVARSTFDDAVIRLAKSGQTVAVDRLLAFRQADPSPEAKAAFWLRLVRTAAEYNQQALLRAVLARHLPDIGEASLVAATQEVCLANHSQMVHIILAHLSVSDPKRIADSLFWAAWHGNIDVLEPLLAFLQNDQRALLLACAGAVSGKASEAVQHLLRVAGVSSSSEDIPTRFTDIANSILSDTISCLMAETTEPLPVSVHIKNLRVAAKAGGLVDVIRISNSIKAHYPNTTSGISGAFSDAAKNNHPDVLLFLCENWRPHLVTSCVKSPAVAQIFIDFGWDVHGADQGSKYPRLGSFVHDERFIRWLLDKGVRADARGEWDITAVSVAIVSASAPTIRLLLRHSSSIQSGQLLHFAVQRKDSQSIQIVELLLNLGCPIDSIWFRDDPRSWLEWGIGEAGTALFAAAEQGKVEIVKYLLSRGANAALPSSKGRTALHVAESKQRSEVIQILDQ</sequence>
<keyword evidence="2" id="KW-1185">Reference proteome</keyword>
<comment type="caution">
    <text evidence="1">The sequence shown here is derived from an EMBL/GenBank/DDBJ whole genome shotgun (WGS) entry which is preliminary data.</text>
</comment>
<dbReference type="Proteomes" id="UP001153331">
    <property type="component" value="Unassembled WGS sequence"/>
</dbReference>
<reference evidence="1" key="1">
    <citation type="submission" date="2022-11" db="EMBL/GenBank/DDBJ databases">
        <title>Genome Sequence of Boeremia exigua.</title>
        <authorList>
            <person name="Buettner E."/>
        </authorList>
    </citation>
    <scope>NUCLEOTIDE SEQUENCE</scope>
    <source>
        <strain evidence="1">CU02</strain>
    </source>
</reference>
<gene>
    <name evidence="1" type="ORF">OPT61_g7046</name>
</gene>
<proteinExistence type="predicted"/>
<organism evidence="1 2">
    <name type="scientific">Boeremia exigua</name>
    <dbReference type="NCBI Taxonomy" id="749465"/>
    <lineage>
        <taxon>Eukaryota</taxon>
        <taxon>Fungi</taxon>
        <taxon>Dikarya</taxon>
        <taxon>Ascomycota</taxon>
        <taxon>Pezizomycotina</taxon>
        <taxon>Dothideomycetes</taxon>
        <taxon>Pleosporomycetidae</taxon>
        <taxon>Pleosporales</taxon>
        <taxon>Pleosporineae</taxon>
        <taxon>Didymellaceae</taxon>
        <taxon>Boeremia</taxon>
    </lineage>
</organism>
<name>A0ACC2I4V5_9PLEO</name>
<protein>
    <submittedName>
        <fullName evidence="1">Uncharacterized protein</fullName>
    </submittedName>
</protein>
<evidence type="ECO:0000313" key="1">
    <source>
        <dbReference type="EMBL" id="KAJ8109994.1"/>
    </source>
</evidence>
<accession>A0ACC2I4V5</accession>
<dbReference type="EMBL" id="JAPHNI010000547">
    <property type="protein sequence ID" value="KAJ8109994.1"/>
    <property type="molecule type" value="Genomic_DNA"/>
</dbReference>
<evidence type="ECO:0000313" key="2">
    <source>
        <dbReference type="Proteomes" id="UP001153331"/>
    </source>
</evidence>